<evidence type="ECO:0000313" key="2">
    <source>
        <dbReference type="Proteomes" id="UP000037035"/>
    </source>
</evidence>
<accession>A0A0L6VB21</accession>
<dbReference type="Proteomes" id="UP000037035">
    <property type="component" value="Unassembled WGS sequence"/>
</dbReference>
<sequence>MIKSNQTKLFKKLTPQENSELVQHYLRLIGASYHAHLRDKESLETQLLINQYNRKKKEKKRLSIR</sequence>
<keyword evidence="2" id="KW-1185">Reference proteome</keyword>
<proteinExistence type="predicted"/>
<evidence type="ECO:0000313" key="1">
    <source>
        <dbReference type="EMBL" id="KNZ57894.1"/>
    </source>
</evidence>
<name>A0A0L6VB21_9BASI</name>
<comment type="caution">
    <text evidence="1">The sequence shown here is derived from an EMBL/GenBank/DDBJ whole genome shotgun (WGS) entry which is preliminary data.</text>
</comment>
<dbReference type="VEuPathDB" id="FungiDB:VP01_2046g2"/>
<reference evidence="1 2" key="1">
    <citation type="submission" date="2015-08" db="EMBL/GenBank/DDBJ databases">
        <title>Next Generation Sequencing and Analysis of the Genome of Puccinia sorghi L Schw, the Causal Agent of Maize Common Rust.</title>
        <authorList>
            <person name="Rochi L."/>
            <person name="Burguener G."/>
            <person name="Darino M."/>
            <person name="Turjanski A."/>
            <person name="Kreff E."/>
            <person name="Dieguez M.J."/>
            <person name="Sacco F."/>
        </authorList>
    </citation>
    <scope>NUCLEOTIDE SEQUENCE [LARGE SCALE GENOMIC DNA]</scope>
    <source>
        <strain evidence="1 2">RO10H11247</strain>
    </source>
</reference>
<dbReference type="EMBL" id="LAVV01006889">
    <property type="protein sequence ID" value="KNZ57894.1"/>
    <property type="molecule type" value="Genomic_DNA"/>
</dbReference>
<protein>
    <submittedName>
        <fullName evidence="1">Uncharacterized protein</fullName>
    </submittedName>
</protein>
<organism evidence="1 2">
    <name type="scientific">Puccinia sorghi</name>
    <dbReference type="NCBI Taxonomy" id="27349"/>
    <lineage>
        <taxon>Eukaryota</taxon>
        <taxon>Fungi</taxon>
        <taxon>Dikarya</taxon>
        <taxon>Basidiomycota</taxon>
        <taxon>Pucciniomycotina</taxon>
        <taxon>Pucciniomycetes</taxon>
        <taxon>Pucciniales</taxon>
        <taxon>Pucciniaceae</taxon>
        <taxon>Puccinia</taxon>
    </lineage>
</organism>
<gene>
    <name evidence="1" type="ORF">VP01_2046g2</name>
</gene>
<dbReference type="AlphaFoldDB" id="A0A0L6VB21"/>